<protein>
    <submittedName>
        <fullName evidence="1">Uncharacterized protein</fullName>
    </submittedName>
</protein>
<reference evidence="2" key="1">
    <citation type="submission" date="2018-11" db="EMBL/GenBank/DDBJ databases">
        <title>Shewanella sp. R106.</title>
        <authorList>
            <person name="Hwang Y.J."/>
            <person name="Hwang C.Y."/>
        </authorList>
    </citation>
    <scope>NUCLEOTIDE SEQUENCE [LARGE SCALE GENOMIC DNA]</scope>
    <source>
        <strain evidence="2">R106</strain>
    </source>
</reference>
<organism evidence="1 2">
    <name type="scientific">Shewanella psychromarinicola</name>
    <dbReference type="NCBI Taxonomy" id="2487742"/>
    <lineage>
        <taxon>Bacteria</taxon>
        <taxon>Pseudomonadati</taxon>
        <taxon>Pseudomonadota</taxon>
        <taxon>Gammaproteobacteria</taxon>
        <taxon>Alteromonadales</taxon>
        <taxon>Shewanellaceae</taxon>
        <taxon>Shewanella</taxon>
    </lineage>
</organism>
<sequence>MRAVFSNKKKSDLHLAKSTVQRCRICPECAEGIKIEAKKCRYCGCSLMPCSEEELTQIEEAYSNELHKLEHGDIEQPVNKKYQNPDVWK</sequence>
<dbReference type="AlphaFoldDB" id="A0A3N4E5L9"/>
<accession>A0A3N4E5L9</accession>
<name>A0A3N4E5L9_9GAMM</name>
<dbReference type="Proteomes" id="UP000278855">
    <property type="component" value="Unassembled WGS sequence"/>
</dbReference>
<gene>
    <name evidence="1" type="ORF">EGC77_09445</name>
</gene>
<proteinExistence type="predicted"/>
<comment type="caution">
    <text evidence="1">The sequence shown here is derived from an EMBL/GenBank/DDBJ whole genome shotgun (WGS) entry which is preliminary data.</text>
</comment>
<evidence type="ECO:0000313" key="2">
    <source>
        <dbReference type="Proteomes" id="UP000278855"/>
    </source>
</evidence>
<dbReference type="EMBL" id="RKKB01000002">
    <property type="protein sequence ID" value="RPA33535.1"/>
    <property type="molecule type" value="Genomic_DNA"/>
</dbReference>
<evidence type="ECO:0000313" key="1">
    <source>
        <dbReference type="EMBL" id="RPA33535.1"/>
    </source>
</evidence>